<dbReference type="InterPro" id="IPR037294">
    <property type="entry name" value="ABC_BtuC-like"/>
</dbReference>
<name>X1T654_9ZZZZ</name>
<keyword evidence="7 8" id="KW-0472">Membrane</keyword>
<dbReference type="EMBL" id="BARW01009648">
    <property type="protein sequence ID" value="GAI83035.1"/>
    <property type="molecule type" value="Genomic_DNA"/>
</dbReference>
<evidence type="ECO:0000259" key="9">
    <source>
        <dbReference type="PROSITE" id="PS50075"/>
    </source>
</evidence>
<evidence type="ECO:0000256" key="7">
    <source>
        <dbReference type="ARBA" id="ARBA00023136"/>
    </source>
</evidence>
<dbReference type="Pfam" id="PF00550">
    <property type="entry name" value="PP-binding"/>
    <property type="match status" value="1"/>
</dbReference>
<evidence type="ECO:0000313" key="10">
    <source>
        <dbReference type="EMBL" id="GAI83035.1"/>
    </source>
</evidence>
<proteinExistence type="inferred from homology"/>
<evidence type="ECO:0000256" key="1">
    <source>
        <dbReference type="ARBA" id="ARBA00004141"/>
    </source>
</evidence>
<comment type="similarity">
    <text evidence="2">Belongs to the ABC-3 integral membrane protein family.</text>
</comment>
<dbReference type="InterPro" id="IPR042099">
    <property type="entry name" value="ANL_N_sf"/>
</dbReference>
<gene>
    <name evidence="10" type="ORF">S12H4_19318</name>
</gene>
<dbReference type="PANTHER" id="PTHR44845:SF6">
    <property type="entry name" value="BETA-ALANINE-ACTIVATING ENZYME"/>
    <property type="match status" value="1"/>
</dbReference>
<feature type="domain" description="Carrier" evidence="9">
    <location>
        <begin position="142"/>
        <end position="220"/>
    </location>
</feature>
<feature type="non-terminal residue" evidence="10">
    <location>
        <position position="1"/>
    </location>
</feature>
<dbReference type="PROSITE" id="PS00012">
    <property type="entry name" value="PHOSPHOPANTETHEINE"/>
    <property type="match status" value="1"/>
</dbReference>
<keyword evidence="6 8" id="KW-1133">Transmembrane helix</keyword>
<dbReference type="InterPro" id="IPR045851">
    <property type="entry name" value="AMP-bd_C_sf"/>
</dbReference>
<evidence type="ECO:0000256" key="2">
    <source>
        <dbReference type="ARBA" id="ARBA00008034"/>
    </source>
</evidence>
<evidence type="ECO:0000256" key="6">
    <source>
        <dbReference type="ARBA" id="ARBA00022989"/>
    </source>
</evidence>
<organism evidence="10">
    <name type="scientific">marine sediment metagenome</name>
    <dbReference type="NCBI Taxonomy" id="412755"/>
    <lineage>
        <taxon>unclassified sequences</taxon>
        <taxon>metagenomes</taxon>
        <taxon>ecological metagenomes</taxon>
    </lineage>
</organism>
<accession>X1T654</accession>
<dbReference type="Gene3D" id="1.10.1200.10">
    <property type="entry name" value="ACP-like"/>
    <property type="match status" value="1"/>
</dbReference>
<dbReference type="SUPFAM" id="SSF56801">
    <property type="entry name" value="Acetyl-CoA synthetase-like"/>
    <property type="match status" value="1"/>
</dbReference>
<dbReference type="InterPro" id="IPR001626">
    <property type="entry name" value="ABC_TroCD"/>
</dbReference>
<dbReference type="InterPro" id="IPR006162">
    <property type="entry name" value="Ppantetheine_attach_site"/>
</dbReference>
<dbReference type="PANTHER" id="PTHR44845">
    <property type="entry name" value="CARRIER DOMAIN-CONTAINING PROTEIN"/>
    <property type="match status" value="1"/>
</dbReference>
<dbReference type="AlphaFoldDB" id="X1T654"/>
<dbReference type="SUPFAM" id="SSF81345">
    <property type="entry name" value="ABC transporter involved in vitamin B12 uptake, BtuC"/>
    <property type="match status" value="1"/>
</dbReference>
<dbReference type="GO" id="GO:0043190">
    <property type="term" value="C:ATP-binding cassette (ABC) transporter complex"/>
    <property type="evidence" value="ECO:0007669"/>
    <property type="project" value="InterPro"/>
</dbReference>
<comment type="subcellular location">
    <subcellularLocation>
        <location evidence="1">Membrane</location>
        <topology evidence="1">Multi-pass membrane protein</topology>
    </subcellularLocation>
</comment>
<sequence length="304" mass="33883">WSFAKGWFKTGDLAEIGEDGNLYFKGRKDTVVVRADGINIYPEDIESVLKANSLVKDCVVLGLGYGSNLEIHAVLMLEDKYSGSPENIIKEANRKLNVYQHINSCSIWDGDDFPRTSTEKIKRDEVAKAVSSGRTKKKARGPKPYRKSQEILEVIKNFHKIKSKSIRKEARLEKDLGLDSLDLVQLAGAIEEKYDIEVDDSQIFAGTTVGDLETLIKSSRKASQKIPFYSLPFRAPVRFIRVVGIILVIALLTIPSSICRQFTYNMKKLIISSIVTGIILTITGLWISYLLDLASGATIILLLA</sequence>
<evidence type="ECO:0000256" key="8">
    <source>
        <dbReference type="SAM" id="Phobius"/>
    </source>
</evidence>
<keyword evidence="4" id="KW-0597">Phosphoprotein</keyword>
<keyword evidence="3" id="KW-0596">Phosphopantetheine</keyword>
<evidence type="ECO:0000256" key="4">
    <source>
        <dbReference type="ARBA" id="ARBA00022553"/>
    </source>
</evidence>
<dbReference type="Gene3D" id="3.30.300.30">
    <property type="match status" value="1"/>
</dbReference>
<dbReference type="InterPro" id="IPR009081">
    <property type="entry name" value="PP-bd_ACP"/>
</dbReference>
<dbReference type="InterPro" id="IPR036736">
    <property type="entry name" value="ACP-like_sf"/>
</dbReference>
<reference evidence="10" key="1">
    <citation type="journal article" date="2014" name="Front. Microbiol.">
        <title>High frequency of phylogenetically diverse reductive dehalogenase-homologous genes in deep subseafloor sedimentary metagenomes.</title>
        <authorList>
            <person name="Kawai M."/>
            <person name="Futagami T."/>
            <person name="Toyoda A."/>
            <person name="Takaki Y."/>
            <person name="Nishi S."/>
            <person name="Hori S."/>
            <person name="Arai W."/>
            <person name="Tsubouchi T."/>
            <person name="Morono Y."/>
            <person name="Uchiyama I."/>
            <person name="Ito T."/>
            <person name="Fujiyama A."/>
            <person name="Inagaki F."/>
            <person name="Takami H."/>
        </authorList>
    </citation>
    <scope>NUCLEOTIDE SEQUENCE</scope>
    <source>
        <strain evidence="10">Expedition CK06-06</strain>
    </source>
</reference>
<keyword evidence="5 8" id="KW-0812">Transmembrane</keyword>
<evidence type="ECO:0000256" key="3">
    <source>
        <dbReference type="ARBA" id="ARBA00022450"/>
    </source>
</evidence>
<evidence type="ECO:0000256" key="5">
    <source>
        <dbReference type="ARBA" id="ARBA00022692"/>
    </source>
</evidence>
<dbReference type="SUPFAM" id="SSF47336">
    <property type="entry name" value="ACP-like"/>
    <property type="match status" value="1"/>
</dbReference>
<comment type="caution">
    <text evidence="10">The sequence shown here is derived from an EMBL/GenBank/DDBJ whole genome shotgun (WGS) entry which is preliminary data.</text>
</comment>
<dbReference type="GO" id="GO:0055085">
    <property type="term" value="P:transmembrane transport"/>
    <property type="evidence" value="ECO:0007669"/>
    <property type="project" value="InterPro"/>
</dbReference>
<dbReference type="PROSITE" id="PS50075">
    <property type="entry name" value="CARRIER"/>
    <property type="match status" value="1"/>
</dbReference>
<dbReference type="Pfam" id="PF00950">
    <property type="entry name" value="ABC-3"/>
    <property type="match status" value="1"/>
</dbReference>
<feature type="non-terminal residue" evidence="10">
    <location>
        <position position="304"/>
    </location>
</feature>
<feature type="transmembrane region" description="Helical" evidence="8">
    <location>
        <begin position="239"/>
        <end position="258"/>
    </location>
</feature>
<dbReference type="Gene3D" id="3.40.50.12780">
    <property type="entry name" value="N-terminal domain of ligase-like"/>
    <property type="match status" value="1"/>
</dbReference>
<feature type="transmembrane region" description="Helical" evidence="8">
    <location>
        <begin position="270"/>
        <end position="291"/>
    </location>
</feature>
<protein>
    <recommendedName>
        <fullName evidence="9">Carrier domain-containing protein</fullName>
    </recommendedName>
</protein>